<feature type="domain" description="PepSY" evidence="2">
    <location>
        <begin position="141"/>
        <end position="196"/>
    </location>
</feature>
<name>A0ABV8CZM7_9STRE</name>
<keyword evidence="4" id="KW-1185">Reference proteome</keyword>
<evidence type="ECO:0000259" key="2">
    <source>
        <dbReference type="Pfam" id="PF03413"/>
    </source>
</evidence>
<dbReference type="InterPro" id="IPR025711">
    <property type="entry name" value="PepSY"/>
</dbReference>
<dbReference type="Pfam" id="PF03413">
    <property type="entry name" value="PepSY"/>
    <property type="match status" value="2"/>
</dbReference>
<sequence>MKNLLQKKWVLATAAGIALLGAGAVGAGAAYVYTHEQGEHRMFDDDKEHHDHDKDSIALAKANPKLSLKEAADKALAEAKSGTITKIELKIDDNKVYYEVDIQTNSTEKEYELDADTGKVLSAKTEQLDAQDKLSGTAKKTFEDVEKAVKAKYSSAKVTEIKLYNDGKTVSYKVEILDNNQEKDLKLNAQDLTITEQTAKDHEDKD</sequence>
<organism evidence="3 4">
    <name type="scientific">Streptococcus dentapri</name>
    <dbReference type="NCBI Taxonomy" id="573564"/>
    <lineage>
        <taxon>Bacteria</taxon>
        <taxon>Bacillati</taxon>
        <taxon>Bacillota</taxon>
        <taxon>Bacilli</taxon>
        <taxon>Lactobacillales</taxon>
        <taxon>Streptococcaceae</taxon>
        <taxon>Streptococcus</taxon>
    </lineage>
</organism>
<dbReference type="Proteomes" id="UP001595901">
    <property type="component" value="Unassembled WGS sequence"/>
</dbReference>
<dbReference type="Gene3D" id="3.10.450.40">
    <property type="match status" value="2"/>
</dbReference>
<evidence type="ECO:0000313" key="3">
    <source>
        <dbReference type="EMBL" id="MFC3931607.1"/>
    </source>
</evidence>
<reference evidence="4" key="1">
    <citation type="journal article" date="2019" name="Int. J. Syst. Evol. Microbiol.">
        <title>The Global Catalogue of Microorganisms (GCM) 10K type strain sequencing project: providing services to taxonomists for standard genome sequencing and annotation.</title>
        <authorList>
            <consortium name="The Broad Institute Genomics Platform"/>
            <consortium name="The Broad Institute Genome Sequencing Center for Infectious Disease"/>
            <person name="Wu L."/>
            <person name="Ma J."/>
        </authorList>
    </citation>
    <scope>NUCLEOTIDE SEQUENCE [LARGE SCALE GENOMIC DNA]</scope>
    <source>
        <strain evidence="4">CCUG 58728</strain>
    </source>
</reference>
<comment type="caution">
    <text evidence="3">The sequence shown here is derived from an EMBL/GenBank/DDBJ whole genome shotgun (WGS) entry which is preliminary data.</text>
</comment>
<keyword evidence="1" id="KW-0732">Signal</keyword>
<accession>A0ABV8CZM7</accession>
<protein>
    <submittedName>
        <fullName evidence="3">PepSY domain-containing protein</fullName>
    </submittedName>
</protein>
<feature type="chain" id="PRO_5045062172" evidence="1">
    <location>
        <begin position="30"/>
        <end position="206"/>
    </location>
</feature>
<evidence type="ECO:0000256" key="1">
    <source>
        <dbReference type="SAM" id="SignalP"/>
    </source>
</evidence>
<dbReference type="EMBL" id="JBHSAC010000018">
    <property type="protein sequence ID" value="MFC3931607.1"/>
    <property type="molecule type" value="Genomic_DNA"/>
</dbReference>
<dbReference type="RefSeq" id="WP_380429916.1">
    <property type="nucleotide sequence ID" value="NZ_JBHSAC010000018.1"/>
</dbReference>
<feature type="signal peptide" evidence="1">
    <location>
        <begin position="1"/>
        <end position="29"/>
    </location>
</feature>
<feature type="domain" description="PepSY" evidence="2">
    <location>
        <begin position="65"/>
        <end position="122"/>
    </location>
</feature>
<proteinExistence type="predicted"/>
<dbReference type="SUPFAM" id="SSF160574">
    <property type="entry name" value="BT0923-like"/>
    <property type="match status" value="1"/>
</dbReference>
<evidence type="ECO:0000313" key="4">
    <source>
        <dbReference type="Proteomes" id="UP001595901"/>
    </source>
</evidence>
<gene>
    <name evidence="3" type="ORF">ACFOSE_02200</name>
</gene>